<comment type="caution">
    <text evidence="3">The sequence shown here is derived from an EMBL/GenBank/DDBJ whole genome shotgun (WGS) entry which is preliminary data.</text>
</comment>
<evidence type="ECO:0000313" key="4">
    <source>
        <dbReference type="Proteomes" id="UP000027997"/>
    </source>
</evidence>
<dbReference type="RefSeq" id="WP_020582462.1">
    <property type="nucleotide sequence ID" value="NZ_JOJP01000001.1"/>
</dbReference>
<organism evidence="3 4">
    <name type="scientific">Endozoicomonas elysicola</name>
    <dbReference type="NCBI Taxonomy" id="305900"/>
    <lineage>
        <taxon>Bacteria</taxon>
        <taxon>Pseudomonadati</taxon>
        <taxon>Pseudomonadota</taxon>
        <taxon>Gammaproteobacteria</taxon>
        <taxon>Oceanospirillales</taxon>
        <taxon>Endozoicomonadaceae</taxon>
        <taxon>Endozoicomonas</taxon>
    </lineage>
</organism>
<gene>
    <name evidence="3" type="ORF">GV64_24275</name>
</gene>
<dbReference type="InterPro" id="IPR020240">
    <property type="entry name" value="UPF0412_YaaI"/>
</dbReference>
<reference evidence="3 4" key="1">
    <citation type="submission" date="2014-06" db="EMBL/GenBank/DDBJ databases">
        <title>Whole Genome Sequences of Three Symbiotic Endozoicomonas Bacteria.</title>
        <authorList>
            <person name="Neave M.J."/>
            <person name="Apprill A."/>
            <person name="Voolstra C.R."/>
        </authorList>
    </citation>
    <scope>NUCLEOTIDE SEQUENCE [LARGE SCALE GENOMIC DNA]</scope>
    <source>
        <strain evidence="3 4">DSM 22380</strain>
    </source>
</reference>
<keyword evidence="4" id="KW-1185">Reference proteome</keyword>
<dbReference type="Proteomes" id="UP000027997">
    <property type="component" value="Unassembled WGS sequence"/>
</dbReference>
<dbReference type="Pfam" id="PF10807">
    <property type="entry name" value="DUF2541"/>
    <property type="match status" value="1"/>
</dbReference>
<dbReference type="EMBL" id="JOJP01000001">
    <property type="protein sequence ID" value="KEI73426.1"/>
    <property type="molecule type" value="Genomic_DNA"/>
</dbReference>
<feature type="signal peptide" evidence="2">
    <location>
        <begin position="1"/>
        <end position="19"/>
    </location>
</feature>
<accession>A0A081KH00</accession>
<protein>
    <recommendedName>
        <fullName evidence="5">DUF2541 domain-containing protein</fullName>
    </recommendedName>
</protein>
<dbReference type="STRING" id="305900.GV64_24275"/>
<keyword evidence="1 2" id="KW-0732">Signal</keyword>
<proteinExistence type="predicted"/>
<feature type="chain" id="PRO_5001758905" description="DUF2541 domain-containing protein" evidence="2">
    <location>
        <begin position="20"/>
        <end position="127"/>
    </location>
</feature>
<evidence type="ECO:0008006" key="5">
    <source>
        <dbReference type="Google" id="ProtNLM"/>
    </source>
</evidence>
<dbReference type="AlphaFoldDB" id="A0A081KH00"/>
<sequence>MKKLFSLVLMSVLSFGVMADDWKKLGERRVSFQSEQDVIHVSGFKGKYDTIAFKVDRAPIFMKKIKVVFGNGKSQTIHINKRLHKGKRSLPYRLIDGDRIINKIEMDYKTAIGGHKYAEVKVYGKRS</sequence>
<evidence type="ECO:0000256" key="2">
    <source>
        <dbReference type="SAM" id="SignalP"/>
    </source>
</evidence>
<evidence type="ECO:0000313" key="3">
    <source>
        <dbReference type="EMBL" id="KEI73426.1"/>
    </source>
</evidence>
<name>A0A081KH00_9GAMM</name>
<evidence type="ECO:0000256" key="1">
    <source>
        <dbReference type="ARBA" id="ARBA00022729"/>
    </source>
</evidence>